<evidence type="ECO:0000313" key="10">
    <source>
        <dbReference type="EMBL" id="MPM16230.1"/>
    </source>
</evidence>
<feature type="domain" description="tRNA-specific 2-thiouridylase MnmA-like C-terminal" evidence="8">
    <location>
        <begin position="278"/>
        <end position="353"/>
    </location>
</feature>
<dbReference type="HAMAP" id="MF_00144">
    <property type="entry name" value="tRNA_thiouridyl_MnmA"/>
    <property type="match status" value="1"/>
</dbReference>
<evidence type="ECO:0000256" key="6">
    <source>
        <dbReference type="ARBA" id="ARBA00022884"/>
    </source>
</evidence>
<evidence type="ECO:0000256" key="3">
    <source>
        <dbReference type="ARBA" id="ARBA00022694"/>
    </source>
</evidence>
<evidence type="ECO:0000256" key="2">
    <source>
        <dbReference type="ARBA" id="ARBA00022679"/>
    </source>
</evidence>
<dbReference type="Gene3D" id="2.40.30.10">
    <property type="entry name" value="Translation factors"/>
    <property type="match status" value="1"/>
</dbReference>
<dbReference type="EMBL" id="VSSQ01002574">
    <property type="protein sequence ID" value="MPM16230.1"/>
    <property type="molecule type" value="Genomic_DNA"/>
</dbReference>
<dbReference type="InterPro" id="IPR014729">
    <property type="entry name" value="Rossmann-like_a/b/a_fold"/>
</dbReference>
<dbReference type="PANTHER" id="PTHR11933">
    <property type="entry name" value="TRNA 5-METHYLAMINOMETHYL-2-THIOURIDYLATE -METHYLTRANSFERASE"/>
    <property type="match status" value="1"/>
</dbReference>
<evidence type="ECO:0000259" key="8">
    <source>
        <dbReference type="Pfam" id="PF20258"/>
    </source>
</evidence>
<dbReference type="NCBIfam" id="TIGR00420">
    <property type="entry name" value="trmU"/>
    <property type="match status" value="1"/>
</dbReference>
<reference evidence="10" key="1">
    <citation type="submission" date="2019-08" db="EMBL/GenBank/DDBJ databases">
        <authorList>
            <person name="Kucharzyk K."/>
            <person name="Murdoch R.W."/>
            <person name="Higgins S."/>
            <person name="Loffler F."/>
        </authorList>
    </citation>
    <scope>NUCLEOTIDE SEQUENCE</scope>
</reference>
<keyword evidence="5" id="KW-0067">ATP-binding</keyword>
<dbReference type="InterPro" id="IPR046885">
    <property type="entry name" value="MnmA-like_C"/>
</dbReference>
<dbReference type="Pfam" id="PF03054">
    <property type="entry name" value="tRNA_Me_trans"/>
    <property type="match status" value="1"/>
</dbReference>
<keyword evidence="7" id="KW-1015">Disulfide bond</keyword>
<dbReference type="InterPro" id="IPR023382">
    <property type="entry name" value="MnmA-like_central_sf"/>
</dbReference>
<dbReference type="CDD" id="cd01998">
    <property type="entry name" value="MnmA_TRMU-like"/>
    <property type="match status" value="1"/>
</dbReference>
<keyword evidence="6" id="KW-0694">RNA-binding</keyword>
<sequence length="357" mass="39519">MKVLIGMSGGIDSSVAAFLLKQQGHEVVGVTMTVWGGRTDLPQPKHSNSCYGPEREDDIQEIRTICRKIGIEHHILDLSALYETVVLKNFKDEYLQGRTPNPCIWCNAKVKFGAMVEYAREQGLVFDKFATGHYARIVERDGRYAIARALDIKKDQSYFLYRLSQQQLAHTVFPLGSMTKEEVRKIDVEQGFHGAGHEESQDFYAGSYTDLLDVANQTGNIVDKSGTILGTHQGIWNYTIGQRKGLGVSSEKPLYVLALRPSTNEVLVGYEEETRQTQVIASQLHWSLYPTLDHGVELKVKIRSAGTPTLAVVHLEDDGTRLAASFNDEVKAAAVGQSLVVYDGDAIVCGGIIERTA</sequence>
<dbReference type="EC" id="2.8.1.13" evidence="10"/>
<dbReference type="InterPro" id="IPR004506">
    <property type="entry name" value="MnmA-like"/>
</dbReference>
<evidence type="ECO:0000256" key="4">
    <source>
        <dbReference type="ARBA" id="ARBA00022741"/>
    </source>
</evidence>
<dbReference type="Pfam" id="PF20258">
    <property type="entry name" value="tRNA_Me_trans_C"/>
    <property type="match status" value="1"/>
</dbReference>
<keyword evidence="1" id="KW-0820">tRNA-binding</keyword>
<evidence type="ECO:0000256" key="7">
    <source>
        <dbReference type="ARBA" id="ARBA00023157"/>
    </source>
</evidence>
<dbReference type="GO" id="GO:0002143">
    <property type="term" value="P:tRNA wobble position uridine thiolation"/>
    <property type="evidence" value="ECO:0007669"/>
    <property type="project" value="TreeGrafter"/>
</dbReference>
<evidence type="ECO:0000256" key="1">
    <source>
        <dbReference type="ARBA" id="ARBA00022555"/>
    </source>
</evidence>
<dbReference type="Pfam" id="PF20259">
    <property type="entry name" value="tRNA_Me_trans_M"/>
    <property type="match status" value="1"/>
</dbReference>
<dbReference type="AlphaFoldDB" id="A0A644XJ57"/>
<dbReference type="GO" id="GO:0103016">
    <property type="term" value="F:tRNA-uridine 2-sulfurtransferase activity"/>
    <property type="evidence" value="ECO:0007669"/>
    <property type="project" value="UniProtKB-EC"/>
</dbReference>
<evidence type="ECO:0000259" key="9">
    <source>
        <dbReference type="Pfam" id="PF20259"/>
    </source>
</evidence>
<name>A0A644XJ57_9ZZZZ</name>
<comment type="caution">
    <text evidence="10">The sequence shown here is derived from an EMBL/GenBank/DDBJ whole genome shotgun (WGS) entry which is preliminary data.</text>
</comment>
<dbReference type="Gene3D" id="3.40.50.620">
    <property type="entry name" value="HUPs"/>
    <property type="match status" value="1"/>
</dbReference>
<evidence type="ECO:0000256" key="5">
    <source>
        <dbReference type="ARBA" id="ARBA00022840"/>
    </source>
</evidence>
<dbReference type="InterPro" id="IPR046884">
    <property type="entry name" value="MnmA-like_central"/>
</dbReference>
<protein>
    <submittedName>
        <fullName evidence="10">tRNA-specific 2-thiouridylase MnmA</fullName>
        <ecNumber evidence="10">2.8.1.13</ecNumber>
    </submittedName>
</protein>
<gene>
    <name evidence="10" type="primary">mnmA_24</name>
    <name evidence="10" type="ORF">SDC9_62608</name>
</gene>
<feature type="domain" description="tRNA-specific 2-thiouridylase MnmA-like central" evidence="9">
    <location>
        <begin position="215"/>
        <end position="269"/>
    </location>
</feature>
<keyword evidence="4" id="KW-0547">Nucleotide-binding</keyword>
<dbReference type="PANTHER" id="PTHR11933:SF5">
    <property type="entry name" value="MITOCHONDRIAL TRNA-SPECIFIC 2-THIOURIDYLASE 1"/>
    <property type="match status" value="1"/>
</dbReference>
<keyword evidence="2 10" id="KW-0808">Transferase</keyword>
<organism evidence="10">
    <name type="scientific">bioreactor metagenome</name>
    <dbReference type="NCBI Taxonomy" id="1076179"/>
    <lineage>
        <taxon>unclassified sequences</taxon>
        <taxon>metagenomes</taxon>
        <taxon>ecological metagenomes</taxon>
    </lineage>
</organism>
<keyword evidence="3" id="KW-0819">tRNA processing</keyword>
<dbReference type="GO" id="GO:0000049">
    <property type="term" value="F:tRNA binding"/>
    <property type="evidence" value="ECO:0007669"/>
    <property type="project" value="UniProtKB-KW"/>
</dbReference>
<dbReference type="GO" id="GO:0005524">
    <property type="term" value="F:ATP binding"/>
    <property type="evidence" value="ECO:0007669"/>
    <property type="project" value="UniProtKB-KW"/>
</dbReference>
<dbReference type="FunFam" id="2.30.30.280:FF:000001">
    <property type="entry name" value="tRNA-specific 2-thiouridylase MnmA"/>
    <property type="match status" value="1"/>
</dbReference>
<dbReference type="NCBIfam" id="NF001138">
    <property type="entry name" value="PRK00143.1"/>
    <property type="match status" value="1"/>
</dbReference>
<accession>A0A644XJ57</accession>
<dbReference type="Gene3D" id="2.30.30.280">
    <property type="entry name" value="Adenine nucleotide alpha hydrolases-like domains"/>
    <property type="match status" value="1"/>
</dbReference>
<proteinExistence type="inferred from homology"/>
<dbReference type="SUPFAM" id="SSF52402">
    <property type="entry name" value="Adenine nucleotide alpha hydrolases-like"/>
    <property type="match status" value="1"/>
</dbReference>